<comment type="similarity">
    <text evidence="10">Belongs to the ELO family.</text>
</comment>
<dbReference type="GeneID" id="111252227"/>
<dbReference type="GO" id="GO:0034626">
    <property type="term" value="P:fatty acid elongation, polyunsaturated fatty acid"/>
    <property type="evidence" value="ECO:0007669"/>
    <property type="project" value="TreeGrafter"/>
</dbReference>
<comment type="subcellular location">
    <subcellularLocation>
        <location evidence="1">Membrane</location>
        <topology evidence="1">Multi-pass membrane protein</topology>
    </subcellularLocation>
</comment>
<evidence type="ECO:0000256" key="3">
    <source>
        <dbReference type="ARBA" id="ARBA00022679"/>
    </source>
</evidence>
<dbReference type="EC" id="2.3.1.199" evidence="10"/>
<keyword evidence="7 10" id="KW-0443">Lipid metabolism</keyword>
<feature type="transmembrane region" description="Helical" evidence="10">
    <location>
        <begin position="106"/>
        <end position="124"/>
    </location>
</feature>
<keyword evidence="6 10" id="KW-1133">Transmembrane helix</keyword>
<evidence type="ECO:0000256" key="1">
    <source>
        <dbReference type="ARBA" id="ARBA00004141"/>
    </source>
</evidence>
<name>A0A7M7MI41_VARDE</name>
<feature type="transmembrane region" description="Helical" evidence="10">
    <location>
        <begin position="221"/>
        <end position="242"/>
    </location>
</feature>
<comment type="catalytic activity">
    <reaction evidence="10">
        <text>a very-long-chain acyl-CoA + malonyl-CoA + H(+) = a very-long-chain 3-oxoacyl-CoA + CO2 + CoA</text>
        <dbReference type="Rhea" id="RHEA:32727"/>
        <dbReference type="ChEBI" id="CHEBI:15378"/>
        <dbReference type="ChEBI" id="CHEBI:16526"/>
        <dbReference type="ChEBI" id="CHEBI:57287"/>
        <dbReference type="ChEBI" id="CHEBI:57384"/>
        <dbReference type="ChEBI" id="CHEBI:90725"/>
        <dbReference type="ChEBI" id="CHEBI:90736"/>
        <dbReference type="EC" id="2.3.1.199"/>
    </reaction>
</comment>
<accession>A0A7M7MI41</accession>
<dbReference type="GO" id="GO:0009922">
    <property type="term" value="F:fatty acid elongase activity"/>
    <property type="evidence" value="ECO:0007669"/>
    <property type="project" value="UniProtKB-EC"/>
</dbReference>
<evidence type="ECO:0000256" key="2">
    <source>
        <dbReference type="ARBA" id="ARBA00022516"/>
    </source>
</evidence>
<feature type="transmembrane region" description="Helical" evidence="10">
    <location>
        <begin position="20"/>
        <end position="41"/>
    </location>
</feature>
<evidence type="ECO:0000256" key="7">
    <source>
        <dbReference type="ARBA" id="ARBA00023098"/>
    </source>
</evidence>
<keyword evidence="2 10" id="KW-0444">Lipid biosynthesis</keyword>
<keyword evidence="12" id="KW-1185">Reference proteome</keyword>
<dbReference type="GO" id="GO:0034625">
    <property type="term" value="P:fatty acid elongation, monounsaturated fatty acid"/>
    <property type="evidence" value="ECO:0007669"/>
    <property type="project" value="TreeGrafter"/>
</dbReference>
<keyword evidence="3 10" id="KW-0808">Transferase</keyword>
<sequence>MLLTRFLPARDPRTVQWFGAGDWITLLYILGMYTCTVKVLLPQYMANRKEYKLFGIIRLYNLLLVGVNAFFFCNLITRTYLGGGYNWFCQGIGKDRVDVAVLRLNYYYMFVRIFEFLDTVFFVLRKKFNQASVLNITHHCIAVGLPWYGLAYGLDGQICLMVLINMAVHVVMYSYYFLASFSSIQPYLSWKRYLTLLQIVQFFVVVVHMSVPIVHDCGYPVQNSILVIASYIYFLVMFAAFYDNAYQSRASKYATSKRLDSSHNGAARAHNDPLKIS</sequence>
<keyword evidence="9 10" id="KW-0275">Fatty acid biosynthesis</keyword>
<protein>
    <recommendedName>
        <fullName evidence="10">Elongation of very long chain fatty acids protein</fullName>
        <ecNumber evidence="10">2.3.1.199</ecNumber>
    </recommendedName>
    <alternativeName>
        <fullName evidence="10">Very-long-chain 3-oxoacyl-CoA synthase</fullName>
    </alternativeName>
</protein>
<dbReference type="GO" id="GO:0042761">
    <property type="term" value="P:very long-chain fatty acid biosynthetic process"/>
    <property type="evidence" value="ECO:0007669"/>
    <property type="project" value="TreeGrafter"/>
</dbReference>
<evidence type="ECO:0000256" key="8">
    <source>
        <dbReference type="ARBA" id="ARBA00023136"/>
    </source>
</evidence>
<dbReference type="GO" id="GO:0030148">
    <property type="term" value="P:sphingolipid biosynthetic process"/>
    <property type="evidence" value="ECO:0007669"/>
    <property type="project" value="TreeGrafter"/>
</dbReference>
<feature type="transmembrane region" description="Helical" evidence="10">
    <location>
        <begin position="160"/>
        <end position="181"/>
    </location>
</feature>
<dbReference type="FunCoup" id="A0A7M7MI41">
    <property type="interactions" value="1"/>
</dbReference>
<evidence type="ECO:0000256" key="6">
    <source>
        <dbReference type="ARBA" id="ARBA00022989"/>
    </source>
</evidence>
<feature type="transmembrane region" description="Helical" evidence="10">
    <location>
        <begin position="53"/>
        <end position="77"/>
    </location>
</feature>
<dbReference type="GO" id="GO:0019367">
    <property type="term" value="P:fatty acid elongation, saturated fatty acid"/>
    <property type="evidence" value="ECO:0007669"/>
    <property type="project" value="TreeGrafter"/>
</dbReference>
<proteinExistence type="inferred from homology"/>
<keyword evidence="5 10" id="KW-0276">Fatty acid metabolism</keyword>
<keyword evidence="4 10" id="KW-0812">Transmembrane</keyword>
<dbReference type="InterPro" id="IPR002076">
    <property type="entry name" value="ELO_fam"/>
</dbReference>
<evidence type="ECO:0000256" key="9">
    <source>
        <dbReference type="ARBA" id="ARBA00023160"/>
    </source>
</evidence>
<dbReference type="OMA" id="TCIGFAQ"/>
<reference evidence="11" key="1">
    <citation type="submission" date="2021-01" db="UniProtKB">
        <authorList>
            <consortium name="EnsemblMetazoa"/>
        </authorList>
    </citation>
    <scope>IDENTIFICATION</scope>
</reference>
<organism evidence="11 12">
    <name type="scientific">Varroa destructor</name>
    <name type="common">Honeybee mite</name>
    <dbReference type="NCBI Taxonomy" id="109461"/>
    <lineage>
        <taxon>Eukaryota</taxon>
        <taxon>Metazoa</taxon>
        <taxon>Ecdysozoa</taxon>
        <taxon>Arthropoda</taxon>
        <taxon>Chelicerata</taxon>
        <taxon>Arachnida</taxon>
        <taxon>Acari</taxon>
        <taxon>Parasitiformes</taxon>
        <taxon>Mesostigmata</taxon>
        <taxon>Gamasina</taxon>
        <taxon>Dermanyssoidea</taxon>
        <taxon>Varroidae</taxon>
        <taxon>Varroa</taxon>
    </lineage>
</organism>
<evidence type="ECO:0000256" key="10">
    <source>
        <dbReference type="RuleBase" id="RU361115"/>
    </source>
</evidence>
<evidence type="ECO:0000313" key="11">
    <source>
        <dbReference type="EnsemblMetazoa" id="XP_022665445"/>
    </source>
</evidence>
<feature type="transmembrane region" description="Helical" evidence="10">
    <location>
        <begin position="193"/>
        <end position="215"/>
    </location>
</feature>
<dbReference type="Pfam" id="PF01151">
    <property type="entry name" value="ELO"/>
    <property type="match status" value="1"/>
</dbReference>
<evidence type="ECO:0000256" key="5">
    <source>
        <dbReference type="ARBA" id="ARBA00022832"/>
    </source>
</evidence>
<dbReference type="PANTHER" id="PTHR11157">
    <property type="entry name" value="FATTY ACID ACYL TRANSFERASE-RELATED"/>
    <property type="match status" value="1"/>
</dbReference>
<dbReference type="RefSeq" id="XP_022665445.1">
    <property type="nucleotide sequence ID" value="XM_022809710.1"/>
</dbReference>
<dbReference type="InParanoid" id="A0A7M7MI41"/>
<dbReference type="AlphaFoldDB" id="A0A7M7MI41"/>
<evidence type="ECO:0000313" key="12">
    <source>
        <dbReference type="Proteomes" id="UP000594260"/>
    </source>
</evidence>
<dbReference type="Proteomes" id="UP000594260">
    <property type="component" value="Unplaced"/>
</dbReference>
<dbReference type="KEGG" id="vde:111252227"/>
<dbReference type="PANTHER" id="PTHR11157:SF69">
    <property type="entry name" value="ELONGATION OF VERY LONG CHAIN FATTY ACIDS PROTEIN 7"/>
    <property type="match status" value="1"/>
</dbReference>
<evidence type="ECO:0000256" key="4">
    <source>
        <dbReference type="ARBA" id="ARBA00022692"/>
    </source>
</evidence>
<keyword evidence="8 10" id="KW-0472">Membrane</keyword>
<dbReference type="EnsemblMetazoa" id="XM_022809710">
    <property type="protein sequence ID" value="XP_022665445"/>
    <property type="gene ID" value="LOC111252227"/>
</dbReference>
<dbReference type="OrthoDB" id="434092at2759"/>
<dbReference type="GO" id="GO:0005789">
    <property type="term" value="C:endoplasmic reticulum membrane"/>
    <property type="evidence" value="ECO:0007669"/>
    <property type="project" value="TreeGrafter"/>
</dbReference>
<feature type="transmembrane region" description="Helical" evidence="10">
    <location>
        <begin position="136"/>
        <end position="154"/>
    </location>
</feature>